<dbReference type="RefSeq" id="XP_003110289.2">
    <property type="nucleotide sequence ID" value="XM_003110241.2"/>
</dbReference>
<protein>
    <recommendedName>
        <fullName evidence="2">T20D4.11-like domain-containing protein</fullName>
    </recommendedName>
</protein>
<feature type="domain" description="T20D4.11-like" evidence="2">
    <location>
        <begin position="28"/>
        <end position="190"/>
    </location>
</feature>
<feature type="signal peptide" evidence="1">
    <location>
        <begin position="1"/>
        <end position="16"/>
    </location>
</feature>
<dbReference type="CTD" id="9824799"/>
<name>E3M062_CAERE</name>
<dbReference type="InterPro" id="IPR016638">
    <property type="entry name" value="UPF0376"/>
</dbReference>
<dbReference type="InParanoid" id="E3M062"/>
<evidence type="ECO:0000256" key="1">
    <source>
        <dbReference type="SAM" id="SignalP"/>
    </source>
</evidence>
<dbReference type="OrthoDB" id="5780014at2759"/>
<evidence type="ECO:0000313" key="3">
    <source>
        <dbReference type="EMBL" id="EFO87582.1"/>
    </source>
</evidence>
<keyword evidence="4" id="KW-1185">Reference proteome</keyword>
<feature type="chain" id="PRO_5003175786" description="T20D4.11-like domain-containing protein" evidence="1">
    <location>
        <begin position="17"/>
        <end position="217"/>
    </location>
</feature>
<dbReference type="Pfam" id="PF01579">
    <property type="entry name" value="DUF19"/>
    <property type="match status" value="1"/>
</dbReference>
<dbReference type="OMA" id="CTRRHAK"/>
<proteinExistence type="predicted"/>
<evidence type="ECO:0000313" key="4">
    <source>
        <dbReference type="Proteomes" id="UP000008281"/>
    </source>
</evidence>
<dbReference type="Proteomes" id="UP000008281">
    <property type="component" value="Unassembled WGS sequence"/>
</dbReference>
<accession>E3M062</accession>
<sequence>MIKKVILLCLIGLAIAKINFIREFKPVCTRRHAKYVDYGCLLSIRNITKTARETRLTSTIAQEFKSTCKDIERCFFPLSCSPVKSEVETSRWVHIFCGHLIYLTTDFLTCGAKLQLAESQCYKTWNLQPDALKHEKDEIKRGDQIKKSCDNFFGAENCMEQEVTEFCGKEKWIQFRDHFIELNPIMNNCSLSENQIFQAIPTTTETPYLFDFKFENE</sequence>
<dbReference type="GeneID" id="9824799"/>
<dbReference type="InterPro" id="IPR002542">
    <property type="entry name" value="T20D4.11-like_dom"/>
</dbReference>
<dbReference type="PIRSF" id="PIRSF015697">
    <property type="entry name" value="UCP015697"/>
    <property type="match status" value="1"/>
</dbReference>
<dbReference type="KEGG" id="crq:GCK72_018932"/>
<gene>
    <name evidence="3" type="ORF">CRE_05596</name>
</gene>
<organism evidence="4">
    <name type="scientific">Caenorhabditis remanei</name>
    <name type="common">Caenorhabditis vulgaris</name>
    <dbReference type="NCBI Taxonomy" id="31234"/>
    <lineage>
        <taxon>Eukaryota</taxon>
        <taxon>Metazoa</taxon>
        <taxon>Ecdysozoa</taxon>
        <taxon>Nematoda</taxon>
        <taxon>Chromadorea</taxon>
        <taxon>Rhabditida</taxon>
        <taxon>Rhabditina</taxon>
        <taxon>Rhabditomorpha</taxon>
        <taxon>Rhabditoidea</taxon>
        <taxon>Rhabditidae</taxon>
        <taxon>Peloderinae</taxon>
        <taxon>Caenorhabditis</taxon>
    </lineage>
</organism>
<dbReference type="PANTHER" id="PTHR21453">
    <property type="entry name" value="DUF19 DOMAIN-CONTAINING PROTEIN-RELATED-RELATED"/>
    <property type="match status" value="1"/>
</dbReference>
<reference evidence="3" key="1">
    <citation type="submission" date="2007-07" db="EMBL/GenBank/DDBJ databases">
        <title>PCAP assembly of the Caenorhabditis remanei genome.</title>
        <authorList>
            <consortium name="The Caenorhabditis remanei Sequencing Consortium"/>
            <person name="Wilson R.K."/>
        </authorList>
    </citation>
    <scope>NUCLEOTIDE SEQUENCE [LARGE SCALE GENOMIC DNA]</scope>
    <source>
        <strain evidence="3">PB4641</strain>
    </source>
</reference>
<dbReference type="HOGENOM" id="CLU_078890_1_0_1"/>
<evidence type="ECO:0000259" key="2">
    <source>
        <dbReference type="Pfam" id="PF01579"/>
    </source>
</evidence>
<dbReference type="eggNOG" id="ENOG502TIV9">
    <property type="taxonomic scope" value="Eukaryota"/>
</dbReference>
<dbReference type="EMBL" id="DS268420">
    <property type="protein sequence ID" value="EFO87582.1"/>
    <property type="molecule type" value="Genomic_DNA"/>
</dbReference>
<keyword evidence="1" id="KW-0732">Signal</keyword>
<dbReference type="AlphaFoldDB" id="E3M062"/>
<dbReference type="PANTHER" id="PTHR21453:SF28">
    <property type="entry name" value="DUF19 DOMAIN-CONTAINING PROTEIN-RELATED"/>
    <property type="match status" value="1"/>
</dbReference>